<dbReference type="PANTHER" id="PTHR45676:SF41">
    <property type="entry name" value="RING-H2 FINGER PROTEIN ATL66"/>
    <property type="match status" value="1"/>
</dbReference>
<dbReference type="Pfam" id="PF13639">
    <property type="entry name" value="zf-RING_2"/>
    <property type="match status" value="1"/>
</dbReference>
<sequence length="115" mass="12868">MSDEATFFEITVAIAVVVFLIGVVLLGLGLLVRWIIDSIRRLVMTVVGFINGQNVKDEIQCSVCLSELADGGKTRVLPTCNHSFHDDCIERWFKFHSMCPICRKIVSFERAGFSS</sequence>
<dbReference type="InterPro" id="IPR013083">
    <property type="entry name" value="Znf_RING/FYVE/PHD"/>
</dbReference>
<evidence type="ECO:0000256" key="1">
    <source>
        <dbReference type="PROSITE-ProRule" id="PRU00175"/>
    </source>
</evidence>
<organism evidence="4 5">
    <name type="scientific">Microthlaspi erraticum</name>
    <dbReference type="NCBI Taxonomy" id="1685480"/>
    <lineage>
        <taxon>Eukaryota</taxon>
        <taxon>Viridiplantae</taxon>
        <taxon>Streptophyta</taxon>
        <taxon>Embryophyta</taxon>
        <taxon>Tracheophyta</taxon>
        <taxon>Spermatophyta</taxon>
        <taxon>Magnoliopsida</taxon>
        <taxon>eudicotyledons</taxon>
        <taxon>Gunneridae</taxon>
        <taxon>Pentapetalae</taxon>
        <taxon>rosids</taxon>
        <taxon>malvids</taxon>
        <taxon>Brassicales</taxon>
        <taxon>Brassicaceae</taxon>
        <taxon>Coluteocarpeae</taxon>
        <taxon>Microthlaspi</taxon>
    </lineage>
</organism>
<proteinExistence type="predicted"/>
<dbReference type="AlphaFoldDB" id="A0A6D2KIL6"/>
<dbReference type="GO" id="GO:0008270">
    <property type="term" value="F:zinc ion binding"/>
    <property type="evidence" value="ECO:0007669"/>
    <property type="project" value="UniProtKB-KW"/>
</dbReference>
<dbReference type="InterPro" id="IPR001841">
    <property type="entry name" value="Znf_RING"/>
</dbReference>
<keyword evidence="2" id="KW-0472">Membrane</keyword>
<evidence type="ECO:0000313" key="4">
    <source>
        <dbReference type="EMBL" id="CAA7053025.1"/>
    </source>
</evidence>
<keyword evidence="5" id="KW-1185">Reference proteome</keyword>
<dbReference type="Proteomes" id="UP000467841">
    <property type="component" value="Unassembled WGS sequence"/>
</dbReference>
<dbReference type="OrthoDB" id="8062037at2759"/>
<gene>
    <name evidence="4" type="ORF">MERR_LOCUS40260</name>
</gene>
<keyword evidence="2" id="KW-1133">Transmembrane helix</keyword>
<evidence type="ECO:0000313" key="5">
    <source>
        <dbReference type="Proteomes" id="UP000467841"/>
    </source>
</evidence>
<dbReference type="UniPathway" id="UPA00143"/>
<feature type="transmembrane region" description="Helical" evidence="2">
    <location>
        <begin position="12"/>
        <end position="36"/>
    </location>
</feature>
<evidence type="ECO:0000256" key="2">
    <source>
        <dbReference type="SAM" id="Phobius"/>
    </source>
</evidence>
<keyword evidence="1" id="KW-0479">Metal-binding</keyword>
<dbReference type="PROSITE" id="PS50089">
    <property type="entry name" value="ZF_RING_2"/>
    <property type="match status" value="1"/>
</dbReference>
<feature type="domain" description="RING-type" evidence="3">
    <location>
        <begin position="61"/>
        <end position="103"/>
    </location>
</feature>
<dbReference type="GO" id="GO:0016567">
    <property type="term" value="P:protein ubiquitination"/>
    <property type="evidence" value="ECO:0007669"/>
    <property type="project" value="UniProtKB-UniPathway"/>
</dbReference>
<dbReference type="SUPFAM" id="SSF57850">
    <property type="entry name" value="RING/U-box"/>
    <property type="match status" value="1"/>
</dbReference>
<comment type="caution">
    <text evidence="4">The sequence shown here is derived from an EMBL/GenBank/DDBJ whole genome shotgun (WGS) entry which is preliminary data.</text>
</comment>
<accession>A0A6D2KIL6</accession>
<name>A0A6D2KIL6_9BRAS</name>
<dbReference type="SMART" id="SM00184">
    <property type="entry name" value="RING"/>
    <property type="match status" value="1"/>
</dbReference>
<keyword evidence="1" id="KW-0862">Zinc</keyword>
<protein>
    <recommendedName>
        <fullName evidence="3">RING-type domain-containing protein</fullName>
    </recommendedName>
</protein>
<reference evidence="4" key="1">
    <citation type="submission" date="2020-01" db="EMBL/GenBank/DDBJ databases">
        <authorList>
            <person name="Mishra B."/>
        </authorList>
    </citation>
    <scope>NUCLEOTIDE SEQUENCE [LARGE SCALE GENOMIC DNA]</scope>
</reference>
<dbReference type="Gene3D" id="3.30.40.10">
    <property type="entry name" value="Zinc/RING finger domain, C3HC4 (zinc finger)"/>
    <property type="match status" value="1"/>
</dbReference>
<dbReference type="PANTHER" id="PTHR45676">
    <property type="entry name" value="RING-H2 FINGER PROTEIN ATL51-RELATED"/>
    <property type="match status" value="1"/>
</dbReference>
<dbReference type="EMBL" id="CACVBM020001518">
    <property type="protein sequence ID" value="CAA7053025.1"/>
    <property type="molecule type" value="Genomic_DNA"/>
</dbReference>
<dbReference type="SMART" id="SM01197">
    <property type="entry name" value="FANCL_C"/>
    <property type="match status" value="1"/>
</dbReference>
<keyword evidence="2" id="KW-0812">Transmembrane</keyword>
<evidence type="ECO:0000259" key="3">
    <source>
        <dbReference type="PROSITE" id="PS50089"/>
    </source>
</evidence>
<keyword evidence="1" id="KW-0863">Zinc-finger</keyword>